<dbReference type="AlphaFoldDB" id="A0A934NRV1"/>
<dbReference type="EMBL" id="JAEMNV010000004">
    <property type="protein sequence ID" value="MBJ8340159.1"/>
    <property type="molecule type" value="Genomic_DNA"/>
</dbReference>
<dbReference type="GO" id="GO:0016811">
    <property type="term" value="F:hydrolase activity, acting on carbon-nitrogen (but not peptide) bonds, in linear amides"/>
    <property type="evidence" value="ECO:0007669"/>
    <property type="project" value="TreeGrafter"/>
</dbReference>
<dbReference type="Gene3D" id="3.40.50.10320">
    <property type="entry name" value="LmbE-like"/>
    <property type="match status" value="1"/>
</dbReference>
<keyword evidence="3" id="KW-1185">Reference proteome</keyword>
<keyword evidence="1" id="KW-0862">Zinc</keyword>
<dbReference type="Pfam" id="PF02585">
    <property type="entry name" value="PIG-L"/>
    <property type="match status" value="1"/>
</dbReference>
<protein>
    <submittedName>
        <fullName evidence="2">PIG-L family deacetylase</fullName>
    </submittedName>
</protein>
<proteinExistence type="predicted"/>
<dbReference type="PANTHER" id="PTHR12993:SF11">
    <property type="entry name" value="N-ACETYLGLUCOSAMINYL-PHOSPHATIDYLINOSITOL DE-N-ACETYLASE"/>
    <property type="match status" value="1"/>
</dbReference>
<evidence type="ECO:0000256" key="1">
    <source>
        <dbReference type="ARBA" id="ARBA00022833"/>
    </source>
</evidence>
<gene>
    <name evidence="2" type="ORF">JGU71_14815</name>
</gene>
<organism evidence="2 3">
    <name type="scientific">Antrihabitans stalagmiti</name>
    <dbReference type="NCBI Taxonomy" id="2799499"/>
    <lineage>
        <taxon>Bacteria</taxon>
        <taxon>Bacillati</taxon>
        <taxon>Actinomycetota</taxon>
        <taxon>Actinomycetes</taxon>
        <taxon>Mycobacteriales</taxon>
        <taxon>Nocardiaceae</taxon>
        <taxon>Antrihabitans</taxon>
    </lineage>
</organism>
<reference evidence="2" key="1">
    <citation type="submission" date="2020-12" db="EMBL/GenBank/DDBJ databases">
        <title>Antrihabitans popcorni sp. nov. and Antrihabitans auranticaus sp. nov., isolated from a larva cave.</title>
        <authorList>
            <person name="Lee S.D."/>
            <person name="Kim I.S."/>
        </authorList>
    </citation>
    <scope>NUCLEOTIDE SEQUENCE</scope>
    <source>
        <strain evidence="2">YC3-6</strain>
    </source>
</reference>
<dbReference type="Proteomes" id="UP000655868">
    <property type="component" value="Unassembled WGS sequence"/>
</dbReference>
<evidence type="ECO:0000313" key="2">
    <source>
        <dbReference type="EMBL" id="MBJ8340159.1"/>
    </source>
</evidence>
<accession>A0A934NRV1</accession>
<sequence length="275" mass="30128">MSTLVFLHAHPDDESSLTSGSMARAAEEGHRVVVVYATNGDHGEVPDDLAPGESLVDRRRKEADASAAATGTHRVAWLDYVDSGMTGWVENTAPESFLQVDLDEAAKRLVLILDEEDADILIGYDWHGGYGHPDHIKVHHVAHRAAELAARKPRVLEATSNRDRMRMWRDLAKASGTESEFDPDGPMDDGNPMGTPESDIHWQVDVSPYIGHRRAAMQAHASQVTDIGMFMAMPPEMFAGAFGTEFYIEPGRPAGMVDGWFLDATDGYLSQDGQS</sequence>
<name>A0A934NRV1_9NOCA</name>
<dbReference type="PANTHER" id="PTHR12993">
    <property type="entry name" value="N-ACETYLGLUCOSAMINYL-PHOSPHATIDYLINOSITOL DE-N-ACETYLASE-RELATED"/>
    <property type="match status" value="1"/>
</dbReference>
<dbReference type="InterPro" id="IPR003737">
    <property type="entry name" value="GlcNAc_PI_deacetylase-related"/>
</dbReference>
<dbReference type="SUPFAM" id="SSF102588">
    <property type="entry name" value="LmbE-like"/>
    <property type="match status" value="1"/>
</dbReference>
<dbReference type="GO" id="GO:0016137">
    <property type="term" value="P:glycoside metabolic process"/>
    <property type="evidence" value="ECO:0007669"/>
    <property type="project" value="UniProtKB-ARBA"/>
</dbReference>
<comment type="caution">
    <text evidence="2">The sequence shown here is derived from an EMBL/GenBank/DDBJ whole genome shotgun (WGS) entry which is preliminary data.</text>
</comment>
<dbReference type="InterPro" id="IPR024078">
    <property type="entry name" value="LmbE-like_dom_sf"/>
</dbReference>
<evidence type="ECO:0000313" key="3">
    <source>
        <dbReference type="Proteomes" id="UP000655868"/>
    </source>
</evidence>
<dbReference type="RefSeq" id="WP_199704900.1">
    <property type="nucleotide sequence ID" value="NZ_JAEMNV010000004.1"/>
</dbReference>